<dbReference type="InterPro" id="IPR000326">
    <property type="entry name" value="PAP2/HPO"/>
</dbReference>
<evidence type="ECO:0000313" key="2">
    <source>
        <dbReference type="EMBL" id="WOC51267.1"/>
    </source>
</evidence>
<dbReference type="PANTHER" id="PTHR14969">
    <property type="entry name" value="SPHINGOSINE-1-PHOSPHATE PHOSPHOHYDROLASE"/>
    <property type="match status" value="1"/>
</dbReference>
<dbReference type="Pfam" id="PF01569">
    <property type="entry name" value="PAP2"/>
    <property type="match status" value="1"/>
</dbReference>
<sequence length="227" mass="25606">MKRLYGLLLVGGMLNAQQQDSLSIKKGEYRFQYRQLAAPIVLMATGVGIATSEKRNFEVKENQNFLAVGNYWEDYGQLAPHAAVYAFDWAGMQPKTDFWNRSAIMVKGEIIALASVTGFKYLFQKPRPDGSNQYGFPSGHTANAFAGATMLSVEYGYRYRWVPYVAYGTATAVGVSRVVHQKHTWSDVIFGAGLGILSMKIAYWTHQYRWNKKEENLSSMDAILMKK</sequence>
<dbReference type="Proteomes" id="UP001432059">
    <property type="component" value="Chromosome"/>
</dbReference>
<name>A0AAU0F0K2_9FLAO</name>
<organism evidence="2 3">
    <name type="scientific">Bergeyella porcorum</name>
    <dbReference type="NCBI Taxonomy" id="1735111"/>
    <lineage>
        <taxon>Bacteria</taxon>
        <taxon>Pseudomonadati</taxon>
        <taxon>Bacteroidota</taxon>
        <taxon>Flavobacteriia</taxon>
        <taxon>Flavobacteriales</taxon>
        <taxon>Weeksellaceae</taxon>
        <taxon>Bergeyella</taxon>
    </lineage>
</organism>
<evidence type="ECO:0000259" key="1">
    <source>
        <dbReference type="SMART" id="SM00014"/>
    </source>
</evidence>
<gene>
    <name evidence="2" type="ORF">BPO_0620</name>
</gene>
<feature type="domain" description="Phosphatidic acid phosphatase type 2/haloperoxidase" evidence="1">
    <location>
        <begin position="102"/>
        <end position="203"/>
    </location>
</feature>
<evidence type="ECO:0000313" key="3">
    <source>
        <dbReference type="Proteomes" id="UP001432059"/>
    </source>
</evidence>
<dbReference type="RefSeq" id="WP_327984915.1">
    <property type="nucleotide sequence ID" value="NZ_CP136426.1"/>
</dbReference>
<dbReference type="AlphaFoldDB" id="A0AAU0F0K2"/>
<dbReference type="CDD" id="cd03394">
    <property type="entry name" value="PAP2_like_5"/>
    <property type="match status" value="1"/>
</dbReference>
<dbReference type="KEGG" id="bpor:BPO_0620"/>
<dbReference type="PANTHER" id="PTHR14969:SF13">
    <property type="entry name" value="AT30094P"/>
    <property type="match status" value="1"/>
</dbReference>
<dbReference type="Gene3D" id="1.20.144.10">
    <property type="entry name" value="Phosphatidic acid phosphatase type 2/haloperoxidase"/>
    <property type="match status" value="1"/>
</dbReference>
<protein>
    <submittedName>
        <fullName evidence="2">PAP2 superfamily protein</fullName>
    </submittedName>
</protein>
<reference evidence="2" key="1">
    <citation type="submission" date="2023-10" db="EMBL/GenBank/DDBJ databases">
        <title>Characterization and whole genome sequencing of a novel strain of Bergeyella porcorum QD2021 isolated from pig.</title>
        <authorList>
            <person name="Liu G."/>
            <person name="Chen C."/>
            <person name="Han X."/>
        </authorList>
    </citation>
    <scope>NUCLEOTIDE SEQUENCE</scope>
    <source>
        <strain evidence="2">QD2021</strain>
    </source>
</reference>
<dbReference type="SUPFAM" id="SSF48317">
    <property type="entry name" value="Acid phosphatase/Vanadium-dependent haloperoxidase"/>
    <property type="match status" value="1"/>
</dbReference>
<dbReference type="InterPro" id="IPR036938">
    <property type="entry name" value="PAP2/HPO_sf"/>
</dbReference>
<dbReference type="EMBL" id="CP136426">
    <property type="protein sequence ID" value="WOC51267.1"/>
    <property type="molecule type" value="Genomic_DNA"/>
</dbReference>
<proteinExistence type="predicted"/>
<accession>A0AAU0F0K2</accession>
<dbReference type="SMART" id="SM00014">
    <property type="entry name" value="acidPPc"/>
    <property type="match status" value="1"/>
</dbReference>
<keyword evidence="3" id="KW-1185">Reference proteome</keyword>